<dbReference type="InterPro" id="IPR000477">
    <property type="entry name" value="RT_dom"/>
</dbReference>
<protein>
    <recommendedName>
        <fullName evidence="1">Reverse transcriptase domain-containing protein</fullName>
    </recommendedName>
</protein>
<dbReference type="SUPFAM" id="SSF56672">
    <property type="entry name" value="DNA/RNA polymerases"/>
    <property type="match status" value="1"/>
</dbReference>
<proteinExistence type="predicted"/>
<feature type="domain" description="Reverse transcriptase" evidence="1">
    <location>
        <begin position="1"/>
        <end position="210"/>
    </location>
</feature>
<gene>
    <name evidence="2" type="ORF">AMELA_G00183760</name>
</gene>
<dbReference type="PROSITE" id="PS50878">
    <property type="entry name" value="RT_POL"/>
    <property type="match status" value="1"/>
</dbReference>
<dbReference type="Proteomes" id="UP000593565">
    <property type="component" value="Unassembled WGS sequence"/>
</dbReference>
<dbReference type="Pfam" id="PF00078">
    <property type="entry name" value="RVT_1"/>
    <property type="match status" value="1"/>
</dbReference>
<keyword evidence="3" id="KW-1185">Reference proteome</keyword>
<evidence type="ECO:0000313" key="3">
    <source>
        <dbReference type="Proteomes" id="UP000593565"/>
    </source>
</evidence>
<reference evidence="2 3" key="1">
    <citation type="submission" date="2020-02" db="EMBL/GenBank/DDBJ databases">
        <title>A chromosome-scale genome assembly of the black bullhead catfish (Ameiurus melas).</title>
        <authorList>
            <person name="Wen M."/>
            <person name="Zham M."/>
            <person name="Cabau C."/>
            <person name="Klopp C."/>
            <person name="Donnadieu C."/>
            <person name="Roques C."/>
            <person name="Bouchez O."/>
            <person name="Lampietro C."/>
            <person name="Jouanno E."/>
            <person name="Herpin A."/>
            <person name="Louis A."/>
            <person name="Berthelot C."/>
            <person name="Parey E."/>
            <person name="Roest-Crollius H."/>
            <person name="Braasch I."/>
            <person name="Postlethwait J."/>
            <person name="Robinson-Rechavi M."/>
            <person name="Echchiki A."/>
            <person name="Begum T."/>
            <person name="Montfort J."/>
            <person name="Schartl M."/>
            <person name="Bobe J."/>
            <person name="Guiguen Y."/>
        </authorList>
    </citation>
    <scope>NUCLEOTIDE SEQUENCE [LARGE SCALE GENOMIC DNA]</scope>
    <source>
        <strain evidence="2">M_S1</strain>
        <tissue evidence="2">Blood</tissue>
    </source>
</reference>
<comment type="caution">
    <text evidence="2">The sequence shown here is derived from an EMBL/GenBank/DDBJ whole genome shotgun (WGS) entry which is preliminary data.</text>
</comment>
<evidence type="ECO:0000313" key="2">
    <source>
        <dbReference type="EMBL" id="KAF4079911.1"/>
    </source>
</evidence>
<accession>A0A7J6ADM4</accession>
<dbReference type="PANTHER" id="PTHR31635">
    <property type="entry name" value="REVERSE TRANSCRIPTASE DOMAIN-CONTAINING PROTEIN-RELATED"/>
    <property type="match status" value="1"/>
</dbReference>
<dbReference type="InterPro" id="IPR043502">
    <property type="entry name" value="DNA/RNA_pol_sf"/>
</dbReference>
<dbReference type="EMBL" id="JAAGNN010000015">
    <property type="protein sequence ID" value="KAF4079911.1"/>
    <property type="molecule type" value="Genomic_DNA"/>
</dbReference>
<sequence>MESCLENVLPYIISGDQNGFINGCQLFFNIRTLFNTIHSKHSAVHPEIAISLDAEKAFNRVEWEYLFAVLRKSGFGDKFISWISLMNSTSNARVQTNDTYSDYFALGRGCHQGCPLSPLLFSFAIEPLSIALKSSSLFKRIVLYGVEYKLLLYADDLLLNVTDPIASMTSVLDVLGSFGVVSGYKLNLDKSDCFPVNTPALSLQQSDLPF</sequence>
<dbReference type="AlphaFoldDB" id="A0A7J6ADM4"/>
<evidence type="ECO:0000259" key="1">
    <source>
        <dbReference type="PROSITE" id="PS50878"/>
    </source>
</evidence>
<name>A0A7J6ADM4_AMEME</name>
<dbReference type="PANTHER" id="PTHR31635:SF196">
    <property type="entry name" value="REVERSE TRANSCRIPTASE DOMAIN-CONTAINING PROTEIN-RELATED"/>
    <property type="match status" value="1"/>
</dbReference>
<organism evidence="2 3">
    <name type="scientific">Ameiurus melas</name>
    <name type="common">Black bullhead</name>
    <name type="synonym">Silurus melas</name>
    <dbReference type="NCBI Taxonomy" id="219545"/>
    <lineage>
        <taxon>Eukaryota</taxon>
        <taxon>Metazoa</taxon>
        <taxon>Chordata</taxon>
        <taxon>Craniata</taxon>
        <taxon>Vertebrata</taxon>
        <taxon>Euteleostomi</taxon>
        <taxon>Actinopterygii</taxon>
        <taxon>Neopterygii</taxon>
        <taxon>Teleostei</taxon>
        <taxon>Ostariophysi</taxon>
        <taxon>Siluriformes</taxon>
        <taxon>Ictaluridae</taxon>
        <taxon>Ameiurus</taxon>
    </lineage>
</organism>